<keyword evidence="3" id="KW-0862">Zinc</keyword>
<dbReference type="SMART" id="SM00249">
    <property type="entry name" value="PHD"/>
    <property type="match status" value="1"/>
</dbReference>
<keyword evidence="8" id="KW-1185">Reference proteome</keyword>
<dbReference type="EMBL" id="JANBQB010000879">
    <property type="protein sequence ID" value="KAJ1973159.1"/>
    <property type="molecule type" value="Genomic_DNA"/>
</dbReference>
<dbReference type="GO" id="GO:0061188">
    <property type="term" value="P:negative regulation of rDNA heterochromatin formation"/>
    <property type="evidence" value="ECO:0007669"/>
    <property type="project" value="TreeGrafter"/>
</dbReference>
<dbReference type="PANTHER" id="PTHR47793">
    <property type="entry name" value="HISTONE DEACETYLASE COMPLEX SUBUNIT CTI6"/>
    <property type="match status" value="1"/>
</dbReference>
<evidence type="ECO:0000256" key="3">
    <source>
        <dbReference type="ARBA" id="ARBA00022833"/>
    </source>
</evidence>
<feature type="compositionally biased region" description="Polar residues" evidence="5">
    <location>
        <begin position="240"/>
        <end position="250"/>
    </location>
</feature>
<protein>
    <submittedName>
        <fullName evidence="7">Histone deacetylase complex subunit</fullName>
    </submittedName>
</protein>
<feature type="compositionally biased region" description="Low complexity" evidence="5">
    <location>
        <begin position="300"/>
        <end position="311"/>
    </location>
</feature>
<dbReference type="GO" id="GO:0061186">
    <property type="term" value="P:negative regulation of silent mating-type cassette heterochromatin formation"/>
    <property type="evidence" value="ECO:0007669"/>
    <property type="project" value="TreeGrafter"/>
</dbReference>
<dbReference type="PANTHER" id="PTHR47793:SF1">
    <property type="entry name" value="HISTONE DEACETYLASE COMPLEX SUBUNIT CTI6"/>
    <property type="match status" value="1"/>
</dbReference>
<feature type="compositionally biased region" description="Low complexity" evidence="5">
    <location>
        <begin position="188"/>
        <end position="205"/>
    </location>
</feature>
<feature type="compositionally biased region" description="Pro residues" evidence="5">
    <location>
        <begin position="425"/>
        <end position="434"/>
    </location>
</feature>
<dbReference type="PROSITE" id="PS50016">
    <property type="entry name" value="ZF_PHD_2"/>
    <property type="match status" value="1"/>
</dbReference>
<evidence type="ECO:0000313" key="7">
    <source>
        <dbReference type="EMBL" id="KAJ1973159.1"/>
    </source>
</evidence>
<dbReference type="InterPro" id="IPR011011">
    <property type="entry name" value="Znf_FYVE_PHD"/>
</dbReference>
<dbReference type="Pfam" id="PF00628">
    <property type="entry name" value="PHD"/>
    <property type="match status" value="1"/>
</dbReference>
<evidence type="ECO:0000259" key="6">
    <source>
        <dbReference type="PROSITE" id="PS50016"/>
    </source>
</evidence>
<feature type="region of interest" description="Disordered" evidence="5">
    <location>
        <begin position="188"/>
        <end position="362"/>
    </location>
</feature>
<evidence type="ECO:0000256" key="2">
    <source>
        <dbReference type="ARBA" id="ARBA00022771"/>
    </source>
</evidence>
<feature type="compositionally biased region" description="Basic residues" evidence="5">
    <location>
        <begin position="312"/>
        <end position="328"/>
    </location>
</feature>
<dbReference type="CDD" id="cd15550">
    <property type="entry name" value="PHD_MLL5"/>
    <property type="match status" value="1"/>
</dbReference>
<dbReference type="InterPro" id="IPR001965">
    <property type="entry name" value="Znf_PHD"/>
</dbReference>
<gene>
    <name evidence="7" type="primary">CTI6</name>
    <name evidence="7" type="ORF">H4R34_005173</name>
</gene>
<organism evidence="7 8">
    <name type="scientific">Dimargaris verticillata</name>
    <dbReference type="NCBI Taxonomy" id="2761393"/>
    <lineage>
        <taxon>Eukaryota</taxon>
        <taxon>Fungi</taxon>
        <taxon>Fungi incertae sedis</taxon>
        <taxon>Zoopagomycota</taxon>
        <taxon>Kickxellomycotina</taxon>
        <taxon>Dimargaritomycetes</taxon>
        <taxon>Dimargaritales</taxon>
        <taxon>Dimargaritaceae</taxon>
        <taxon>Dimargaris</taxon>
    </lineage>
</organism>
<feature type="region of interest" description="Disordered" evidence="5">
    <location>
        <begin position="95"/>
        <end position="165"/>
    </location>
</feature>
<feature type="region of interest" description="Disordered" evidence="5">
    <location>
        <begin position="1"/>
        <end position="21"/>
    </location>
</feature>
<sequence length="490" mass="52627">MGGRSNAPRRGQRQRGSQANRATYSADVTRCVCGGKQDDGQFMIQCDVCKVWQHGECVNLPDQTHCPDSYYCEQCRPEDHPYLLFATKRTNEASALVAPTESKPPRSRKGSHSSGSEKSISQSASAQPLARSRKTSTGSARSRSSGSRANRPKGKETPPQQLSLDTASVTSEPLGQSSVFLRNTVPVASVSEPSSPRVARRVPPSDAEVNPPPQLPNATPMLPADCDGVDAKRAYESDSDMYNSTPTTANDTKKRRTSTKSPDPAEEYLPVKADSEPMAMDVDAKSVPAAKGISAKKRTGSSQPTSSTSSRRSTKGPRKPSSKAKPVRRSVSEPGDGLISSDEERDDVTTRSASSTKSAQTSLTLQSYTCQVSYPTSNMSMSEMMKRTHYILDYITRVQVDLADHKSVVSVSGPSTPAPSAADPIQPPKAPPSPTVSMLPQPPLLSALSPASQASTEEPRGSAQGDQMSSMQLIDILTRDLIKFQETYTT</sequence>
<dbReference type="AlphaFoldDB" id="A0A9W8EBH6"/>
<dbReference type="InterPro" id="IPR053051">
    <property type="entry name" value="HDAC_complex_subunit"/>
</dbReference>
<proteinExistence type="predicted"/>
<dbReference type="Gene3D" id="3.30.40.10">
    <property type="entry name" value="Zinc/RING finger domain, C3HC4 (zinc finger)"/>
    <property type="match status" value="1"/>
</dbReference>
<dbReference type="GO" id="GO:0070210">
    <property type="term" value="C:Rpd3L-Expanded complex"/>
    <property type="evidence" value="ECO:0007669"/>
    <property type="project" value="TreeGrafter"/>
</dbReference>
<feature type="domain" description="PHD-type" evidence="6">
    <location>
        <begin position="28"/>
        <end position="78"/>
    </location>
</feature>
<dbReference type="InterPro" id="IPR019787">
    <property type="entry name" value="Znf_PHD-finger"/>
</dbReference>
<feature type="compositionally biased region" description="Low complexity" evidence="5">
    <location>
        <begin position="112"/>
        <end position="127"/>
    </location>
</feature>
<keyword evidence="1" id="KW-0479">Metal-binding</keyword>
<evidence type="ECO:0000313" key="8">
    <source>
        <dbReference type="Proteomes" id="UP001151582"/>
    </source>
</evidence>
<dbReference type="InterPro" id="IPR013083">
    <property type="entry name" value="Znf_RING/FYVE/PHD"/>
</dbReference>
<feature type="compositionally biased region" description="Polar residues" evidence="5">
    <location>
        <begin position="350"/>
        <end position="362"/>
    </location>
</feature>
<feature type="region of interest" description="Disordered" evidence="5">
    <location>
        <begin position="410"/>
        <end position="470"/>
    </location>
</feature>
<dbReference type="Proteomes" id="UP001151582">
    <property type="component" value="Unassembled WGS sequence"/>
</dbReference>
<dbReference type="InterPro" id="IPR019786">
    <property type="entry name" value="Zinc_finger_PHD-type_CS"/>
</dbReference>
<keyword evidence="2 4" id="KW-0863">Zinc-finger</keyword>
<reference evidence="7" key="1">
    <citation type="submission" date="2022-07" db="EMBL/GenBank/DDBJ databases">
        <title>Phylogenomic reconstructions and comparative analyses of Kickxellomycotina fungi.</title>
        <authorList>
            <person name="Reynolds N.K."/>
            <person name="Stajich J.E."/>
            <person name="Barry K."/>
            <person name="Grigoriev I.V."/>
            <person name="Crous P."/>
            <person name="Smith M.E."/>
        </authorList>
    </citation>
    <scope>NUCLEOTIDE SEQUENCE</scope>
    <source>
        <strain evidence="7">RSA 567</strain>
    </source>
</reference>
<dbReference type="SUPFAM" id="SSF57903">
    <property type="entry name" value="FYVE/PHD zinc finger"/>
    <property type="match status" value="1"/>
</dbReference>
<accession>A0A9W8EBH6</accession>
<name>A0A9W8EBH6_9FUNG</name>
<evidence type="ECO:0000256" key="1">
    <source>
        <dbReference type="ARBA" id="ARBA00022723"/>
    </source>
</evidence>
<evidence type="ECO:0000256" key="5">
    <source>
        <dbReference type="SAM" id="MobiDB-lite"/>
    </source>
</evidence>
<dbReference type="GO" id="GO:0033698">
    <property type="term" value="C:Rpd3L complex"/>
    <property type="evidence" value="ECO:0007669"/>
    <property type="project" value="TreeGrafter"/>
</dbReference>
<evidence type="ECO:0000256" key="4">
    <source>
        <dbReference type="PROSITE-ProRule" id="PRU00146"/>
    </source>
</evidence>
<dbReference type="GO" id="GO:0008270">
    <property type="term" value="F:zinc ion binding"/>
    <property type="evidence" value="ECO:0007669"/>
    <property type="project" value="UniProtKB-KW"/>
</dbReference>
<dbReference type="OrthoDB" id="436852at2759"/>
<feature type="compositionally biased region" description="Low complexity" evidence="5">
    <location>
        <begin position="135"/>
        <end position="149"/>
    </location>
</feature>
<feature type="compositionally biased region" description="Low complexity" evidence="5">
    <location>
        <begin position="444"/>
        <end position="455"/>
    </location>
</feature>
<dbReference type="PROSITE" id="PS01359">
    <property type="entry name" value="ZF_PHD_1"/>
    <property type="match status" value="1"/>
</dbReference>
<comment type="caution">
    <text evidence="7">The sequence shown here is derived from an EMBL/GenBank/DDBJ whole genome shotgun (WGS) entry which is preliminary data.</text>
</comment>